<feature type="compositionally biased region" description="Polar residues" evidence="1">
    <location>
        <begin position="687"/>
        <end position="697"/>
    </location>
</feature>
<accession>A0A0V0J8J8</accession>
<name>A0A0V0J8J8_SCHSO</name>
<dbReference type="Pfam" id="PF00612">
    <property type="entry name" value="IQ"/>
    <property type="match status" value="3"/>
</dbReference>
<dbReference type="PANTHER" id="PTHR15673:SF2">
    <property type="entry name" value="IQ CALMODULIN-BINDING MOTIF-CONTAINING PROTEIN 1"/>
    <property type="match status" value="1"/>
</dbReference>
<feature type="region of interest" description="Disordered" evidence="1">
    <location>
        <begin position="661"/>
        <end position="697"/>
    </location>
</feature>
<dbReference type="InterPro" id="IPR027417">
    <property type="entry name" value="P-loop_NTPase"/>
</dbReference>
<dbReference type="SUPFAM" id="SSF52540">
    <property type="entry name" value="P-loop containing nucleoside triphosphate hydrolases"/>
    <property type="match status" value="1"/>
</dbReference>
<evidence type="ECO:0008006" key="3">
    <source>
        <dbReference type="Google" id="ProtNLM"/>
    </source>
</evidence>
<dbReference type="EMBL" id="GEEE01021168">
    <property type="protein sequence ID" value="JAP42057.1"/>
    <property type="molecule type" value="Transcribed_RNA"/>
</dbReference>
<evidence type="ECO:0000256" key="1">
    <source>
        <dbReference type="SAM" id="MobiDB-lite"/>
    </source>
</evidence>
<dbReference type="SMART" id="SM00015">
    <property type="entry name" value="IQ"/>
    <property type="match status" value="3"/>
</dbReference>
<organism evidence="2">
    <name type="scientific">Schistocephalus solidus</name>
    <name type="common">Tapeworm</name>
    <dbReference type="NCBI Taxonomy" id="70667"/>
    <lineage>
        <taxon>Eukaryota</taxon>
        <taxon>Metazoa</taxon>
        <taxon>Spiralia</taxon>
        <taxon>Lophotrochozoa</taxon>
        <taxon>Platyhelminthes</taxon>
        <taxon>Cestoda</taxon>
        <taxon>Eucestoda</taxon>
        <taxon>Diphyllobothriidea</taxon>
        <taxon>Diphyllobothriidae</taxon>
        <taxon>Schistocephalus</taxon>
    </lineage>
</organism>
<sequence length="697" mass="81080">MVEGLTSEDHLSVNDVLPLCRELLRCGGEEQQHLCYTLARTNFISLTTDLLKGDFSKDLCPWTCAMEYCDALLIVLSRTLLLDYTENEDLVTKVVSAHLVLACRIQDRYILSMELTNRTATTGKRFIKLYRCALQKLTNLCEKFHRLTTLTLESQWFLQIFVTDFEELSLAMLGYLHSIFDYEESEAVKNDTVYTQISRHRLLIILDEIVYALSRDCSDDLFLQSARFLCRMIEKAVNVRETILSRYRGLSVFLLRRLATCIPRDHRETPNEELISQVLELLKYTRNIEIAVKTSEEVEAHDENSEEIFIRDKMASQGQRAELIVSPRVEAAAVRIQAVWRGYYTRKRLRSAMASIVAFQVRVRSRLQRKRREKEEARLEAELRHQLAVSRRRARRERDENELELLTSLPAGELIGQHFANRRREAAVKVQAWFRGWRERRHFGSLQTSLRRERAAIQIQRWYRGHLSRRYYSEEGKFAPSSQGAVRERFPSGERRTRFLEVHRKWRSTHLPKPKTPEELENLHARTQLLLRKAILRRLGQVSEENRRTLKIAQVRSDAQILADELSGKLESSSQGGTVLARAVDRSASRPDGTLFHCRSQPIASLARVQHLLRMRALEKPWWRQWQEEWQKAVSTGIFSSLAKMPTDLQDLDDSYEERAFGVPPRPMSPTQRRPTTHFLREGGSALTPSPSQGRCM</sequence>
<dbReference type="InterPro" id="IPR000048">
    <property type="entry name" value="IQ_motif_EF-hand-BS"/>
</dbReference>
<dbReference type="AlphaFoldDB" id="A0A0V0J8J8"/>
<protein>
    <recommendedName>
        <fullName evidence="3">IQ calmodulin-binding motif-containing protein 1</fullName>
    </recommendedName>
</protein>
<dbReference type="GO" id="GO:0060271">
    <property type="term" value="P:cilium assembly"/>
    <property type="evidence" value="ECO:0007669"/>
    <property type="project" value="InterPro"/>
</dbReference>
<dbReference type="PROSITE" id="PS50096">
    <property type="entry name" value="IQ"/>
    <property type="match status" value="3"/>
</dbReference>
<dbReference type="PANTHER" id="PTHR15673">
    <property type="entry name" value="IQ CALMODULIN-BINDING MOTIF CONTAINING PROTEIN 1"/>
    <property type="match status" value="1"/>
</dbReference>
<dbReference type="GO" id="GO:0005516">
    <property type="term" value="F:calmodulin binding"/>
    <property type="evidence" value="ECO:0007669"/>
    <property type="project" value="InterPro"/>
</dbReference>
<dbReference type="InterPro" id="IPR028765">
    <property type="entry name" value="IQCB1"/>
</dbReference>
<dbReference type="CDD" id="cd23767">
    <property type="entry name" value="IQCD"/>
    <property type="match status" value="2"/>
</dbReference>
<dbReference type="EMBL" id="GEEE01001749">
    <property type="protein sequence ID" value="JAP61476.1"/>
    <property type="molecule type" value="Transcribed_RNA"/>
</dbReference>
<reference evidence="2" key="1">
    <citation type="submission" date="2016-01" db="EMBL/GenBank/DDBJ databases">
        <title>Reference transcriptome for the parasite Schistocephalus solidus: insights into the molecular evolution of parasitism.</title>
        <authorList>
            <person name="Hebert F.O."/>
            <person name="Grambauer S."/>
            <person name="Barber I."/>
            <person name="Landry C.R."/>
            <person name="Aubin-Horth N."/>
        </authorList>
    </citation>
    <scope>NUCLEOTIDE SEQUENCE</scope>
</reference>
<proteinExistence type="predicted"/>
<gene>
    <name evidence="2" type="ORF">TR120446</name>
</gene>
<dbReference type="GO" id="GO:0005929">
    <property type="term" value="C:cilium"/>
    <property type="evidence" value="ECO:0007669"/>
    <property type="project" value="TreeGrafter"/>
</dbReference>
<evidence type="ECO:0000313" key="2">
    <source>
        <dbReference type="EMBL" id="JAP61476.1"/>
    </source>
</evidence>
<dbReference type="Gene3D" id="1.20.5.190">
    <property type="match status" value="2"/>
</dbReference>